<accession>A0ABY8WV79</accession>
<evidence type="ECO:0000313" key="11">
    <source>
        <dbReference type="EMBL" id="WIO46017.1"/>
    </source>
</evidence>
<dbReference type="PANTHER" id="PTHR43294:SF20">
    <property type="entry name" value="P-TYPE ATPASE"/>
    <property type="match status" value="1"/>
</dbReference>
<feature type="domain" description="Cation-transporting P-type ATPase N-terminal" evidence="10">
    <location>
        <begin position="4"/>
        <end position="74"/>
    </location>
</feature>
<evidence type="ECO:0000256" key="5">
    <source>
        <dbReference type="ARBA" id="ARBA00022840"/>
    </source>
</evidence>
<dbReference type="Pfam" id="PF00689">
    <property type="entry name" value="Cation_ATPase_C"/>
    <property type="match status" value="1"/>
</dbReference>
<dbReference type="PROSITE" id="PS00154">
    <property type="entry name" value="ATPASE_E1_E2"/>
    <property type="match status" value="1"/>
</dbReference>
<keyword evidence="3 9" id="KW-0812">Transmembrane</keyword>
<keyword evidence="4" id="KW-0547">Nucleotide-binding</keyword>
<dbReference type="Gene3D" id="3.40.1110.10">
    <property type="entry name" value="Calcium-transporting ATPase, cytoplasmic domain N"/>
    <property type="match status" value="1"/>
</dbReference>
<dbReference type="Pfam" id="PF00122">
    <property type="entry name" value="E1-E2_ATPase"/>
    <property type="match status" value="1"/>
</dbReference>
<comment type="subcellular location">
    <subcellularLocation>
        <location evidence="1">Membrane</location>
        <topology evidence="1">Multi-pass membrane protein</topology>
    </subcellularLocation>
</comment>
<feature type="transmembrane region" description="Helical" evidence="9">
    <location>
        <begin position="707"/>
        <end position="733"/>
    </location>
</feature>
<keyword evidence="7 9" id="KW-1133">Transmembrane helix</keyword>
<evidence type="ECO:0000256" key="4">
    <source>
        <dbReference type="ARBA" id="ARBA00022741"/>
    </source>
</evidence>
<dbReference type="PRINTS" id="PR00120">
    <property type="entry name" value="HATPASE"/>
</dbReference>
<dbReference type="Proteomes" id="UP001177295">
    <property type="component" value="Chromosome"/>
</dbReference>
<protein>
    <submittedName>
        <fullName evidence="11">Cation ATPase N domain-containing protein</fullName>
    </submittedName>
</protein>
<feature type="transmembrane region" description="Helical" evidence="9">
    <location>
        <begin position="52"/>
        <end position="71"/>
    </location>
</feature>
<dbReference type="Pfam" id="PF00690">
    <property type="entry name" value="Cation_ATPase_N"/>
    <property type="match status" value="1"/>
</dbReference>
<gene>
    <name evidence="11" type="ORF">SEML1_0391</name>
</gene>
<dbReference type="SMART" id="SM00831">
    <property type="entry name" value="Cation_ATPase_N"/>
    <property type="match status" value="1"/>
</dbReference>
<evidence type="ECO:0000256" key="7">
    <source>
        <dbReference type="ARBA" id="ARBA00022989"/>
    </source>
</evidence>
<feature type="transmembrane region" description="Helical" evidence="9">
    <location>
        <begin position="272"/>
        <end position="295"/>
    </location>
</feature>
<dbReference type="PANTHER" id="PTHR43294">
    <property type="entry name" value="SODIUM/POTASSIUM-TRANSPORTING ATPASE SUBUNIT ALPHA"/>
    <property type="match status" value="1"/>
</dbReference>
<dbReference type="SFLD" id="SFLDS00003">
    <property type="entry name" value="Haloacid_Dehalogenase"/>
    <property type="match status" value="1"/>
</dbReference>
<evidence type="ECO:0000256" key="8">
    <source>
        <dbReference type="ARBA" id="ARBA00023136"/>
    </source>
</evidence>
<feature type="transmembrane region" description="Helical" evidence="9">
    <location>
        <begin position="239"/>
        <end position="260"/>
    </location>
</feature>
<evidence type="ECO:0000256" key="2">
    <source>
        <dbReference type="ARBA" id="ARBA00005675"/>
    </source>
</evidence>
<sequence length="845" mass="93117">MLMAFYTKSVKQTLDDLQTTSSGLSAIESKQRLRQYGPNSIKLRTEPLWRKLLEPFLSVFMAVLVVAIGISLWHRSYFDAAIIGAIILLNALIYYVQRFSTERILRSLQKRSTVKVEVLRKGKSVTVDAVNIVPGDVIVLDEGDKIPADARIIEARSFRVDESQLTGESLPISKQVETLGADRQIYEQSNMVFQGSFVIGGEARAVVVATGNNTEFGRLSDLSATSEEVNPVERKIDALITQIVIVISLIALVTMGLALWRGIAWDEALRFVIALSVSAVPENLPIAISIILVLAMQRMARRKALVRTMGSIESIGAITTIATDKTGTLTHNKLSVQELWHPRNQRKYTLQTLADAIVPHTRHSVADPLDTAFRSFIAKNPPANVRKPIKAYQFEHALALSGALYHNGTQYILTLKGAPEQMVERCDLAEGERERATVELHHLTGLGFRVIALGHATLKKPLESLEALSPRQHITFDGFVAIADTLRTEAKSAIATAQAAGITVRMITGDHFETAYHIGRELGLVHHRSEVFDSRQMSMMSDDDLAERLKTIRVCARVLPEYKHRILEILKQRDITAMTGDGVNDIPALTNAHVGVAMGSGAQIAKDAGDIILLNNNFQSIVSAIHEGRTVYANIKRMVTYLLSTNLGEVLVSLGSLIVGLPLPLTPVQILWINIVTDSAMVIPIGMEPGEARNMKQPPKPANAPLLSTFMISRIIIMALLMAVLVLTLYALFDHWHGADYARTVAFCALATVQWAGAFEARSDYESLFRRIKKRNTPFLVGLLVAVGLQLIAIASPFAPYLHVAPVTATDFAIVTTVAFVLPIIVLELHKWFGRTFLGKRPELN</sequence>
<feature type="transmembrane region" description="Helical" evidence="9">
    <location>
        <begin position="639"/>
        <end position="663"/>
    </location>
</feature>
<dbReference type="InterPro" id="IPR001757">
    <property type="entry name" value="P_typ_ATPase"/>
</dbReference>
<dbReference type="NCBIfam" id="TIGR01494">
    <property type="entry name" value="ATPase_P-type"/>
    <property type="match status" value="2"/>
</dbReference>
<dbReference type="InterPro" id="IPR004014">
    <property type="entry name" value="ATPase_P-typ_cation-transptr_N"/>
</dbReference>
<comment type="similarity">
    <text evidence="2">Belongs to the cation transport ATPase (P-type) (TC 3.A.3) family. Type IIA subfamily.</text>
</comment>
<name>A0ABY8WV79_9BACT</name>
<dbReference type="SFLD" id="SFLDG00002">
    <property type="entry name" value="C1.7:_P-type_atpase_like"/>
    <property type="match status" value="1"/>
</dbReference>
<feature type="transmembrane region" description="Helical" evidence="9">
    <location>
        <begin position="812"/>
        <end position="833"/>
    </location>
</feature>
<dbReference type="Gene3D" id="1.20.1110.10">
    <property type="entry name" value="Calcium-transporting ATPase, transmembrane domain"/>
    <property type="match status" value="1"/>
</dbReference>
<dbReference type="Pfam" id="PF00702">
    <property type="entry name" value="Hydrolase"/>
    <property type="match status" value="1"/>
</dbReference>
<keyword evidence="6" id="KW-1278">Translocase</keyword>
<feature type="transmembrane region" description="Helical" evidence="9">
    <location>
        <begin position="77"/>
        <end position="96"/>
    </location>
</feature>
<dbReference type="SUPFAM" id="SSF81665">
    <property type="entry name" value="Calcium ATPase, transmembrane domain M"/>
    <property type="match status" value="1"/>
</dbReference>
<dbReference type="InterPro" id="IPR023299">
    <property type="entry name" value="ATPase_P-typ_cyto_dom_N"/>
</dbReference>
<feature type="transmembrane region" description="Helical" evidence="9">
    <location>
        <begin position="779"/>
        <end position="800"/>
    </location>
</feature>
<proteinExistence type="inferred from homology"/>
<dbReference type="InterPro" id="IPR023298">
    <property type="entry name" value="ATPase_P-typ_TM_dom_sf"/>
</dbReference>
<dbReference type="Gene3D" id="2.70.150.10">
    <property type="entry name" value="Calcium-transporting ATPase, cytoplasmic transduction domain A"/>
    <property type="match status" value="1"/>
</dbReference>
<dbReference type="Gene3D" id="3.40.50.1000">
    <property type="entry name" value="HAD superfamily/HAD-like"/>
    <property type="match status" value="1"/>
</dbReference>
<evidence type="ECO:0000256" key="9">
    <source>
        <dbReference type="SAM" id="Phobius"/>
    </source>
</evidence>
<dbReference type="InterPro" id="IPR036412">
    <property type="entry name" value="HAD-like_sf"/>
</dbReference>
<keyword evidence="5" id="KW-0067">ATP-binding</keyword>
<evidence type="ECO:0000313" key="12">
    <source>
        <dbReference type="Proteomes" id="UP001177295"/>
    </source>
</evidence>
<keyword evidence="8 9" id="KW-0472">Membrane</keyword>
<dbReference type="InterPro" id="IPR050510">
    <property type="entry name" value="Cation_transp_ATPase_P-type"/>
</dbReference>
<evidence type="ECO:0000256" key="6">
    <source>
        <dbReference type="ARBA" id="ARBA00022967"/>
    </source>
</evidence>
<dbReference type="InterPro" id="IPR059000">
    <property type="entry name" value="ATPase_P-type_domA"/>
</dbReference>
<dbReference type="InterPro" id="IPR023214">
    <property type="entry name" value="HAD_sf"/>
</dbReference>
<dbReference type="InterPro" id="IPR006068">
    <property type="entry name" value="ATPase_P-typ_cation-transptr_C"/>
</dbReference>
<dbReference type="InterPro" id="IPR018303">
    <property type="entry name" value="ATPase_P-typ_P_site"/>
</dbReference>
<dbReference type="EMBL" id="CP124550">
    <property type="protein sequence ID" value="WIO46017.1"/>
    <property type="molecule type" value="Genomic_DNA"/>
</dbReference>
<evidence type="ECO:0000256" key="1">
    <source>
        <dbReference type="ARBA" id="ARBA00004141"/>
    </source>
</evidence>
<keyword evidence="12" id="KW-1185">Reference proteome</keyword>
<reference evidence="11 12" key="1">
    <citation type="journal article" date="2023" name="Cell">
        <title>Genetic manipulation of Patescibacteria provides mechanistic insights into microbial dark matter and the epibiotic lifestyle.</title>
        <authorList>
            <person name="Wang Y."/>
            <person name="Gallagher L.A."/>
            <person name="Andrade P.A."/>
            <person name="Liu A."/>
            <person name="Humphreys I.R."/>
            <person name="Turkarslan S."/>
            <person name="Cutler K.J."/>
            <person name="Arrieta-Ortiz M.L."/>
            <person name="Li Y."/>
            <person name="Radey M.C."/>
            <person name="McLean J.S."/>
            <person name="Cong Q."/>
            <person name="Baker D."/>
            <person name="Baliga N.S."/>
            <person name="Peterson S.B."/>
            <person name="Mougous J.D."/>
        </authorList>
    </citation>
    <scope>NUCLEOTIDE SEQUENCE [LARGE SCALE GENOMIC DNA]</scope>
    <source>
        <strain evidence="11 12">ML1</strain>
    </source>
</reference>
<evidence type="ECO:0000256" key="3">
    <source>
        <dbReference type="ARBA" id="ARBA00022692"/>
    </source>
</evidence>
<dbReference type="SFLD" id="SFLDF00027">
    <property type="entry name" value="p-type_atpase"/>
    <property type="match status" value="1"/>
</dbReference>
<dbReference type="PRINTS" id="PR00119">
    <property type="entry name" value="CATATPASE"/>
</dbReference>
<dbReference type="InterPro" id="IPR044492">
    <property type="entry name" value="P_typ_ATPase_HD_dom"/>
</dbReference>
<organism evidence="11 12">
    <name type="scientific">Candidatus Southlakia epibionticum</name>
    <dbReference type="NCBI Taxonomy" id="3043284"/>
    <lineage>
        <taxon>Bacteria</taxon>
        <taxon>Candidatus Saccharimonadota</taxon>
        <taxon>Candidatus Saccharimonadia</taxon>
        <taxon>Candidatus Saccharimonadales</taxon>
        <taxon>Candidatus Saccharimonadaceae</taxon>
        <taxon>Candidatus Southlakia</taxon>
    </lineage>
</organism>
<dbReference type="SUPFAM" id="SSF56784">
    <property type="entry name" value="HAD-like"/>
    <property type="match status" value="1"/>
</dbReference>
<dbReference type="InterPro" id="IPR008250">
    <property type="entry name" value="ATPase_P-typ_transduc_dom_A_sf"/>
</dbReference>
<evidence type="ECO:0000259" key="10">
    <source>
        <dbReference type="SMART" id="SM00831"/>
    </source>
</evidence>
<dbReference type="SUPFAM" id="SSF81653">
    <property type="entry name" value="Calcium ATPase, transduction domain A"/>
    <property type="match status" value="1"/>
</dbReference>